<dbReference type="EMBL" id="WMBA01000013">
    <property type="protein sequence ID" value="MTD54640.1"/>
    <property type="molecule type" value="Genomic_DNA"/>
</dbReference>
<comment type="caution">
    <text evidence="1">The sequence shown here is derived from an EMBL/GenBank/DDBJ whole genome shotgun (WGS) entry which is preliminary data.</text>
</comment>
<proteinExistence type="predicted"/>
<accession>A0A6N7Z3E4</accession>
<dbReference type="AlphaFoldDB" id="A0A6N7Z3E4"/>
<keyword evidence="2" id="KW-1185">Reference proteome</keyword>
<dbReference type="GO" id="GO:0016787">
    <property type="term" value="F:hydrolase activity"/>
    <property type="evidence" value="ECO:0007669"/>
    <property type="project" value="UniProtKB-KW"/>
</dbReference>
<name>A0A6N7Z3E4_9PSEU</name>
<evidence type="ECO:0000313" key="1">
    <source>
        <dbReference type="EMBL" id="MTD54640.1"/>
    </source>
</evidence>
<keyword evidence="1" id="KW-0378">Hydrolase</keyword>
<dbReference type="InterPro" id="IPR052350">
    <property type="entry name" value="Metallo-dep_Lactonases"/>
</dbReference>
<gene>
    <name evidence="1" type="ORF">GKO32_11705</name>
</gene>
<feature type="non-terminal residue" evidence="1">
    <location>
        <position position="87"/>
    </location>
</feature>
<dbReference type="Gene3D" id="3.20.20.140">
    <property type="entry name" value="Metal-dependent hydrolases"/>
    <property type="match status" value="1"/>
</dbReference>
<evidence type="ECO:0000313" key="2">
    <source>
        <dbReference type="Proteomes" id="UP000440096"/>
    </source>
</evidence>
<reference evidence="1 2" key="1">
    <citation type="submission" date="2019-11" db="EMBL/GenBank/DDBJ databases">
        <title>Draft genome of Amycolatopsis RM579.</title>
        <authorList>
            <person name="Duangmal K."/>
            <person name="Mingma R."/>
        </authorList>
    </citation>
    <scope>NUCLEOTIDE SEQUENCE [LARGE SCALE GENOMIC DNA]</scope>
    <source>
        <strain evidence="1 2">RM579</strain>
    </source>
</reference>
<organism evidence="1 2">
    <name type="scientific">Amycolatopsis pithecellobii</name>
    <dbReference type="NCBI Taxonomy" id="664692"/>
    <lineage>
        <taxon>Bacteria</taxon>
        <taxon>Bacillati</taxon>
        <taxon>Actinomycetota</taxon>
        <taxon>Actinomycetes</taxon>
        <taxon>Pseudonocardiales</taxon>
        <taxon>Pseudonocardiaceae</taxon>
        <taxon>Amycolatopsis</taxon>
    </lineage>
</organism>
<dbReference type="InterPro" id="IPR032466">
    <property type="entry name" value="Metal_Hydrolase"/>
</dbReference>
<dbReference type="Proteomes" id="UP000440096">
    <property type="component" value="Unassembled WGS sequence"/>
</dbReference>
<protein>
    <submittedName>
        <fullName evidence="1">Hydrolase</fullName>
    </submittedName>
</protein>
<dbReference type="PANTHER" id="PTHR43569">
    <property type="entry name" value="AMIDOHYDROLASE"/>
    <property type="match status" value="1"/>
</dbReference>
<sequence>MTRRRVDTHAHVWARREPWLDWLDERPESWHAVRQAFPWARLRAELDAAGIDDVVLVQAGTCTEETELLLRLAEEQPSVAGVVGWVG</sequence>
<dbReference type="PANTHER" id="PTHR43569:SF2">
    <property type="entry name" value="AMIDOHYDROLASE-RELATED DOMAIN-CONTAINING PROTEIN"/>
    <property type="match status" value="1"/>
</dbReference>
<dbReference type="SUPFAM" id="SSF51556">
    <property type="entry name" value="Metallo-dependent hydrolases"/>
    <property type="match status" value="1"/>
</dbReference>